<dbReference type="InterPro" id="IPR002121">
    <property type="entry name" value="HRDC_dom"/>
</dbReference>
<feature type="domain" description="NERD" evidence="2">
    <location>
        <begin position="50"/>
        <end position="168"/>
    </location>
</feature>
<keyword evidence="1" id="KW-0175">Coiled coil</keyword>
<dbReference type="InterPro" id="IPR010997">
    <property type="entry name" value="HRDC-like_sf"/>
</dbReference>
<dbReference type="RefSeq" id="WP_272470285.1">
    <property type="nucleotide sequence ID" value="NZ_JAMRYU010000007.1"/>
</dbReference>
<dbReference type="PROSITE" id="PS50967">
    <property type="entry name" value="HRDC"/>
    <property type="match status" value="1"/>
</dbReference>
<evidence type="ECO:0000313" key="5">
    <source>
        <dbReference type="Proteomes" id="UP001141183"/>
    </source>
</evidence>
<comment type="caution">
    <text evidence="4">The sequence shown here is derived from an EMBL/GenBank/DDBJ whole genome shotgun (WGS) entry which is preliminary data.</text>
</comment>
<name>A0A9X3XKN7_9CLOT</name>
<dbReference type="SUPFAM" id="SSF47819">
    <property type="entry name" value="HRDC-like"/>
    <property type="match status" value="1"/>
</dbReference>
<evidence type="ECO:0000259" key="3">
    <source>
        <dbReference type="PROSITE" id="PS50967"/>
    </source>
</evidence>
<dbReference type="Pfam" id="PF00570">
    <property type="entry name" value="HRDC"/>
    <property type="match status" value="1"/>
</dbReference>
<dbReference type="AlphaFoldDB" id="A0A9X3XKN7"/>
<evidence type="ECO:0000259" key="2">
    <source>
        <dbReference type="PROSITE" id="PS50965"/>
    </source>
</evidence>
<dbReference type="GO" id="GO:0003676">
    <property type="term" value="F:nucleic acid binding"/>
    <property type="evidence" value="ECO:0007669"/>
    <property type="project" value="InterPro"/>
</dbReference>
<dbReference type="EMBL" id="JAMRYU010000007">
    <property type="protein sequence ID" value="MDC4240166.1"/>
    <property type="molecule type" value="Genomic_DNA"/>
</dbReference>
<keyword evidence="5" id="KW-1185">Reference proteome</keyword>
<organism evidence="4 5">
    <name type="scientific">Clostridium tertium</name>
    <dbReference type="NCBI Taxonomy" id="1559"/>
    <lineage>
        <taxon>Bacteria</taxon>
        <taxon>Bacillati</taxon>
        <taxon>Bacillota</taxon>
        <taxon>Clostridia</taxon>
        <taxon>Eubacteriales</taxon>
        <taxon>Clostridiaceae</taxon>
        <taxon>Clostridium</taxon>
    </lineage>
</organism>
<protein>
    <submittedName>
        <fullName evidence="4">NERD domain-containing protein</fullName>
    </submittedName>
</protein>
<dbReference type="Pfam" id="PF08378">
    <property type="entry name" value="NERD"/>
    <property type="match status" value="1"/>
</dbReference>
<dbReference type="InterPro" id="IPR011528">
    <property type="entry name" value="NERD"/>
</dbReference>
<dbReference type="SMART" id="SM00341">
    <property type="entry name" value="HRDC"/>
    <property type="match status" value="1"/>
</dbReference>
<dbReference type="PROSITE" id="PS50965">
    <property type="entry name" value="NERD"/>
    <property type="match status" value="1"/>
</dbReference>
<feature type="coiled-coil region" evidence="1">
    <location>
        <begin position="330"/>
        <end position="357"/>
    </location>
</feature>
<reference evidence="4" key="1">
    <citation type="submission" date="2022-05" db="EMBL/GenBank/DDBJ databases">
        <title>Draft genome sequence of Clostridium tertium strain CP3 isolated from Peru.</title>
        <authorList>
            <person name="Hurtado R."/>
            <person name="Lima L."/>
            <person name="Sousa T."/>
            <person name="Jaiswal A.K."/>
            <person name="Tiwari S."/>
            <person name="Maturrano L."/>
            <person name="Brenig B."/>
            <person name="Azevedo V."/>
        </authorList>
    </citation>
    <scope>NUCLEOTIDE SEQUENCE</scope>
    <source>
        <strain evidence="4">CP3</strain>
    </source>
</reference>
<gene>
    <name evidence="4" type="ORF">NE398_08310</name>
</gene>
<sequence>MALFNKLDKPIFLKEESEAKYYISKLQELHSRAPEGIKGRIEKELKIATLGEFGEKNIAFELKNSGIPMYILHDIYLESDDLSAQIDYIVVTRKVIFIIECKNLIGNIEINSQGNFIRTYNFNGKLIKEGIYSPITQNERHLEVLKRIKKESKSNFISKMLFDKYFNDNYKSLVVLANPKTVLNSRYAKKEIKDKVIKADQLINYIKEVNSKSDLMSLSDKEMKEIADMLLALHKSSKLSFLKKYREIIELVDNYDAKNDVKTVFNNKEIINDSSINNAKSNIINEDKSSVTNNIDKINNINNIYNTKNINVNINNTVINNSIGNKINNNSDIINDNENLIKKLKEYRLQMSRAENTKPYFIFNDKQMTGLLEKMPKTKSELKEVSGFGEVKVEKYGDVILKILNE</sequence>
<dbReference type="InterPro" id="IPR044876">
    <property type="entry name" value="HRDC_dom_sf"/>
</dbReference>
<dbReference type="Proteomes" id="UP001141183">
    <property type="component" value="Unassembled WGS sequence"/>
</dbReference>
<dbReference type="Gene3D" id="1.10.150.80">
    <property type="entry name" value="HRDC domain"/>
    <property type="match status" value="1"/>
</dbReference>
<accession>A0A9X3XKN7</accession>
<proteinExistence type="predicted"/>
<evidence type="ECO:0000256" key="1">
    <source>
        <dbReference type="SAM" id="Coils"/>
    </source>
</evidence>
<evidence type="ECO:0000313" key="4">
    <source>
        <dbReference type="EMBL" id="MDC4240166.1"/>
    </source>
</evidence>
<dbReference type="GO" id="GO:0000166">
    <property type="term" value="F:nucleotide binding"/>
    <property type="evidence" value="ECO:0007669"/>
    <property type="project" value="InterPro"/>
</dbReference>
<feature type="domain" description="HRDC" evidence="3">
    <location>
        <begin position="334"/>
        <end position="406"/>
    </location>
</feature>